<protein>
    <submittedName>
        <fullName evidence="1">Uncharacterized protein</fullName>
    </submittedName>
</protein>
<dbReference type="EMBL" id="SFCI01001433">
    <property type="protein sequence ID" value="TFY75785.1"/>
    <property type="molecule type" value="Genomic_DNA"/>
</dbReference>
<keyword evidence="2" id="KW-1185">Reference proteome</keyword>
<name>A0A4Y9ZMD6_9AGAM</name>
<proteinExistence type="predicted"/>
<comment type="caution">
    <text evidence="1">The sequence shown here is derived from an EMBL/GenBank/DDBJ whole genome shotgun (WGS) entry which is preliminary data.</text>
</comment>
<accession>A0A4Y9ZMD6</accession>
<evidence type="ECO:0000313" key="1">
    <source>
        <dbReference type="EMBL" id="TFY75785.1"/>
    </source>
</evidence>
<evidence type="ECO:0000313" key="2">
    <source>
        <dbReference type="Proteomes" id="UP000298061"/>
    </source>
</evidence>
<reference evidence="1 2" key="1">
    <citation type="submission" date="2019-02" db="EMBL/GenBank/DDBJ databases">
        <title>Genome sequencing of the rare red list fungi Hericium alpestre (H. flagellum).</title>
        <authorList>
            <person name="Buettner E."/>
            <person name="Kellner H."/>
        </authorList>
    </citation>
    <scope>NUCLEOTIDE SEQUENCE [LARGE SCALE GENOMIC DNA]</scope>
    <source>
        <strain evidence="1 2">DSM 108284</strain>
    </source>
</reference>
<organism evidence="1 2">
    <name type="scientific">Hericium alpestre</name>
    <dbReference type="NCBI Taxonomy" id="135208"/>
    <lineage>
        <taxon>Eukaryota</taxon>
        <taxon>Fungi</taxon>
        <taxon>Dikarya</taxon>
        <taxon>Basidiomycota</taxon>
        <taxon>Agaricomycotina</taxon>
        <taxon>Agaricomycetes</taxon>
        <taxon>Russulales</taxon>
        <taxon>Hericiaceae</taxon>
        <taxon>Hericium</taxon>
    </lineage>
</organism>
<dbReference type="AlphaFoldDB" id="A0A4Y9ZMD6"/>
<sequence>MSQEIQDLSGNPLRKIVQALAVKYRSQFGEMPFPKEPDAEFHIWRVHMSNPL</sequence>
<dbReference type="Proteomes" id="UP000298061">
    <property type="component" value="Unassembled WGS sequence"/>
</dbReference>
<gene>
    <name evidence="1" type="ORF">EWM64_g8228</name>
</gene>